<sequence>MSNIDQLLIMMTMIVIIAVIGAYLATRGAMAEIDRHIEEDKRNAERRAKELAERLKQNPAEVETITVMKFPAATLNGKEVIVMPSDMFEDLKASLRRRKAQEAAE</sequence>
<gene>
    <name evidence="2" type="ORF">C7477_13111</name>
</gene>
<dbReference type="EMBL" id="QJTF01000031">
    <property type="protein sequence ID" value="PYE85309.1"/>
    <property type="molecule type" value="Genomic_DNA"/>
</dbReference>
<protein>
    <submittedName>
        <fullName evidence="2">Uncharacterized protein</fullName>
    </submittedName>
</protein>
<evidence type="ECO:0000256" key="1">
    <source>
        <dbReference type="SAM" id="Phobius"/>
    </source>
</evidence>
<reference evidence="2 3" key="1">
    <citation type="submission" date="2018-06" db="EMBL/GenBank/DDBJ databases">
        <title>Genomic Encyclopedia of Type Strains, Phase III (KMG-III): the genomes of soil and plant-associated and newly described type strains.</title>
        <authorList>
            <person name="Whitman W."/>
        </authorList>
    </citation>
    <scope>NUCLEOTIDE SEQUENCE [LARGE SCALE GENOMIC DNA]</scope>
    <source>
        <strain evidence="2 3">ORS 1419</strain>
    </source>
</reference>
<accession>A0A318SY26</accession>
<keyword evidence="3" id="KW-1185">Reference proteome</keyword>
<proteinExistence type="predicted"/>
<dbReference type="Proteomes" id="UP000247454">
    <property type="component" value="Unassembled WGS sequence"/>
</dbReference>
<feature type="transmembrane region" description="Helical" evidence="1">
    <location>
        <begin position="6"/>
        <end position="25"/>
    </location>
</feature>
<evidence type="ECO:0000313" key="3">
    <source>
        <dbReference type="Proteomes" id="UP000247454"/>
    </source>
</evidence>
<keyword evidence="1" id="KW-1133">Transmembrane helix</keyword>
<keyword evidence="1" id="KW-0472">Membrane</keyword>
<evidence type="ECO:0000313" key="2">
    <source>
        <dbReference type="EMBL" id="PYE85309.1"/>
    </source>
</evidence>
<dbReference type="AlphaFoldDB" id="A0A318SY26"/>
<comment type="caution">
    <text evidence="2">The sequence shown here is derived from an EMBL/GenBank/DDBJ whole genome shotgun (WGS) entry which is preliminary data.</text>
</comment>
<name>A0A318SY26_9HYPH</name>
<keyword evidence="1" id="KW-0812">Transmembrane</keyword>
<organism evidence="2 3">
    <name type="scientific">Phyllobacterium leguminum</name>
    <dbReference type="NCBI Taxonomy" id="314237"/>
    <lineage>
        <taxon>Bacteria</taxon>
        <taxon>Pseudomonadati</taxon>
        <taxon>Pseudomonadota</taxon>
        <taxon>Alphaproteobacteria</taxon>
        <taxon>Hyphomicrobiales</taxon>
        <taxon>Phyllobacteriaceae</taxon>
        <taxon>Phyllobacterium</taxon>
    </lineage>
</organism>